<dbReference type="EMBL" id="NMVQ01000008">
    <property type="protein sequence ID" value="OYO23082.1"/>
    <property type="molecule type" value="Genomic_DNA"/>
</dbReference>
<gene>
    <name evidence="1" type="ORF">CGZ93_06360</name>
</gene>
<accession>A0A255H6H7</accession>
<comment type="caution">
    <text evidence="1">The sequence shown here is derived from an EMBL/GenBank/DDBJ whole genome shotgun (WGS) entry which is preliminary data.</text>
</comment>
<dbReference type="Proteomes" id="UP000216311">
    <property type="component" value="Unassembled WGS sequence"/>
</dbReference>
<name>A0A255H6H7_9ACTN</name>
<organism evidence="1 2">
    <name type="scientific">Enemella dayhoffiae</name>
    <dbReference type="NCBI Taxonomy" id="2016507"/>
    <lineage>
        <taxon>Bacteria</taxon>
        <taxon>Bacillati</taxon>
        <taxon>Actinomycetota</taxon>
        <taxon>Actinomycetes</taxon>
        <taxon>Propionibacteriales</taxon>
        <taxon>Propionibacteriaceae</taxon>
        <taxon>Enemella</taxon>
    </lineage>
</organism>
<dbReference type="AlphaFoldDB" id="A0A255H6H7"/>
<proteinExistence type="predicted"/>
<protein>
    <submittedName>
        <fullName evidence="1">Uncharacterized protein</fullName>
    </submittedName>
</protein>
<reference evidence="1 2" key="1">
    <citation type="submission" date="2017-07" db="EMBL/GenBank/DDBJ databases">
        <title>Draft whole genome sequences of clinical Proprionibacteriaceae strains.</title>
        <authorList>
            <person name="Bernier A.-M."/>
            <person name="Bernard K."/>
            <person name="Domingo M.-C."/>
        </authorList>
    </citation>
    <scope>NUCLEOTIDE SEQUENCE [LARGE SCALE GENOMIC DNA]</scope>
    <source>
        <strain evidence="1 2">NML 130396</strain>
    </source>
</reference>
<dbReference type="PROSITE" id="PS51257">
    <property type="entry name" value="PROKAR_LIPOPROTEIN"/>
    <property type="match status" value="1"/>
</dbReference>
<sequence>MGLARRTLLAGALALGVAGCTRKSPPPAPEPPPPPPVRLQTTRIPIALYGELSSYSLAEDLLLLNGTGSYRSQVSAIDLAEGREVWRGDVHRLQGEPSAAGTGTKAVQHADVGTDSDGAVVVFWSRRTQRFDEPAPVPLPGEASALKGMRKGVLWEARGRATDRSGRPLKGPVEVVHQITERYPGIDSRVHHFE</sequence>
<evidence type="ECO:0000313" key="2">
    <source>
        <dbReference type="Proteomes" id="UP000216311"/>
    </source>
</evidence>
<keyword evidence="2" id="KW-1185">Reference proteome</keyword>
<evidence type="ECO:0000313" key="1">
    <source>
        <dbReference type="EMBL" id="OYO23082.1"/>
    </source>
</evidence>
<dbReference type="RefSeq" id="WP_094363316.1">
    <property type="nucleotide sequence ID" value="NZ_NMVQ01000008.1"/>
</dbReference>